<dbReference type="EMBL" id="AEUX02000003">
    <property type="protein sequence ID" value="EHI70578.1"/>
    <property type="molecule type" value="Genomic_DNA"/>
</dbReference>
<organism evidence="2 3">
    <name type="scientific">Streptococcus ictaluri 707-05</name>
    <dbReference type="NCBI Taxonomy" id="764299"/>
    <lineage>
        <taxon>Bacteria</taxon>
        <taxon>Bacillati</taxon>
        <taxon>Bacillota</taxon>
        <taxon>Bacilli</taxon>
        <taxon>Lactobacillales</taxon>
        <taxon>Streptococcaceae</taxon>
        <taxon>Streptococcus</taxon>
    </lineage>
</organism>
<feature type="binding site" evidence="1">
    <location>
        <position position="187"/>
    </location>
    <ligand>
        <name>Zn(2+)</name>
        <dbReference type="ChEBI" id="CHEBI:29105"/>
    </ligand>
</feature>
<dbReference type="GO" id="GO:0046872">
    <property type="term" value="F:metal ion binding"/>
    <property type="evidence" value="ECO:0007669"/>
    <property type="project" value="UniProtKB-KW"/>
</dbReference>
<dbReference type="AlphaFoldDB" id="G5K0S0"/>
<dbReference type="RefSeq" id="WP_008087798.1">
    <property type="nucleotide sequence ID" value="NZ_AEUX02000003.1"/>
</dbReference>
<proteinExistence type="predicted"/>
<dbReference type="GO" id="GO:0008725">
    <property type="term" value="F:DNA-3-methyladenine glycosylase activity"/>
    <property type="evidence" value="ECO:0007669"/>
    <property type="project" value="InterPro"/>
</dbReference>
<feature type="binding site" evidence="1">
    <location>
        <position position="18"/>
    </location>
    <ligand>
        <name>Zn(2+)</name>
        <dbReference type="ChEBI" id="CHEBI:29105"/>
    </ligand>
</feature>
<evidence type="ECO:0000256" key="1">
    <source>
        <dbReference type="PIRSR" id="PIRSR605019-1"/>
    </source>
</evidence>
<keyword evidence="1" id="KW-0479">Metal-binding</keyword>
<dbReference type="PANTHER" id="PTHR30037:SF4">
    <property type="entry name" value="DNA-3-METHYLADENINE GLYCOSYLASE I"/>
    <property type="match status" value="1"/>
</dbReference>
<evidence type="ECO:0000313" key="3">
    <source>
        <dbReference type="Proteomes" id="UP000003330"/>
    </source>
</evidence>
<evidence type="ECO:0000313" key="2">
    <source>
        <dbReference type="EMBL" id="EHI70578.1"/>
    </source>
</evidence>
<feature type="binding site" evidence="1">
    <location>
        <position position="183"/>
    </location>
    <ligand>
        <name>Zn(2+)</name>
        <dbReference type="ChEBI" id="CHEBI:29105"/>
    </ligand>
</feature>
<protein>
    <submittedName>
        <fullName evidence="2">Methyladenine glycosylase</fullName>
    </submittedName>
</protein>
<comment type="caution">
    <text evidence="2">The sequence shown here is derived from an EMBL/GenBank/DDBJ whole genome shotgun (WGS) entry which is preliminary data.</text>
</comment>
<keyword evidence="1" id="KW-0862">Zinc</keyword>
<accession>G5K0S0</accession>
<feature type="binding site" evidence="1">
    <location>
        <position position="4"/>
    </location>
    <ligand>
        <name>Zn(2+)</name>
        <dbReference type="ChEBI" id="CHEBI:29105"/>
    </ligand>
</feature>
<dbReference type="Pfam" id="PF03352">
    <property type="entry name" value="Adenine_glyco"/>
    <property type="match status" value="1"/>
</dbReference>
<name>G5K0S0_9STRE</name>
<dbReference type="PANTHER" id="PTHR30037">
    <property type="entry name" value="DNA-3-METHYLADENINE GLYCOSYLASE 1"/>
    <property type="match status" value="1"/>
</dbReference>
<dbReference type="SUPFAM" id="SSF48150">
    <property type="entry name" value="DNA-glycosylase"/>
    <property type="match status" value="1"/>
</dbReference>
<dbReference type="OrthoDB" id="9807664at2"/>
<dbReference type="STRING" id="764299.STRIC_0196"/>
<dbReference type="InterPro" id="IPR052891">
    <property type="entry name" value="DNA-3mA_glycosylase"/>
</dbReference>
<gene>
    <name evidence="2" type="ORF">STRIC_0196</name>
</gene>
<sequence>MKRCSWVPSDNGLYCDYHDKEWGKPIYEDQALFELLCLESYQSGLSWLTVLKKRQAFRQVFHHYDIEAVSDDIEAVSAFTQEEMIAALKNPAIIRHRLKLEATVNNARAVQEIQKEFGTLSSYLWEFVEGQPLDNLVNKDNPVPAQSALSVVLARDLKKRGFKFLGPTTIYSFMQASGMINDHEEDCSFRY</sequence>
<dbReference type="InterPro" id="IPR011257">
    <property type="entry name" value="DNA_glycosylase"/>
</dbReference>
<dbReference type="eggNOG" id="COG2818">
    <property type="taxonomic scope" value="Bacteria"/>
</dbReference>
<dbReference type="Proteomes" id="UP000003330">
    <property type="component" value="Unassembled WGS sequence"/>
</dbReference>
<keyword evidence="3" id="KW-1185">Reference proteome</keyword>
<reference evidence="2 3" key="1">
    <citation type="journal article" date="2014" name="Int. J. Syst. Evol. Microbiol.">
        <title>Phylogenomics and the dynamic genome evolution of the genus Streptococcus.</title>
        <authorList>
            <consortium name="The Broad Institute Genome Sequencing Platform"/>
            <person name="Richards V.P."/>
            <person name="Palmer S.R."/>
            <person name="Pavinski Bitar P.D."/>
            <person name="Qin X."/>
            <person name="Weinstock G.M."/>
            <person name="Highlander S.K."/>
            <person name="Town C.D."/>
            <person name="Burne R.A."/>
            <person name="Stanhope M.J."/>
        </authorList>
    </citation>
    <scope>NUCLEOTIDE SEQUENCE [LARGE SCALE GENOMIC DNA]</scope>
    <source>
        <strain evidence="2 3">707-05</strain>
    </source>
</reference>
<dbReference type="Gene3D" id="1.10.340.30">
    <property type="entry name" value="Hypothetical protein, domain 2"/>
    <property type="match status" value="1"/>
</dbReference>
<dbReference type="InterPro" id="IPR005019">
    <property type="entry name" value="Adenine_glyco"/>
</dbReference>
<dbReference type="GO" id="GO:0006284">
    <property type="term" value="P:base-excision repair"/>
    <property type="evidence" value="ECO:0007669"/>
    <property type="project" value="InterPro"/>
</dbReference>